<keyword evidence="7" id="KW-0408">Iron</keyword>
<reference evidence="9 10" key="1">
    <citation type="journal article" date="2019" name="Emerg. Microbes Infect.">
        <title>Comprehensive subspecies identification of 175 nontuberculous mycobacteria species based on 7547 genomic profiles.</title>
        <authorList>
            <person name="Matsumoto Y."/>
            <person name="Kinjo T."/>
            <person name="Motooka D."/>
            <person name="Nabeya D."/>
            <person name="Jung N."/>
            <person name="Uechi K."/>
            <person name="Horii T."/>
            <person name="Iida T."/>
            <person name="Fujita J."/>
            <person name="Nakamura S."/>
        </authorList>
    </citation>
    <scope>NUCLEOTIDE SEQUENCE [LARGE SCALE GENOMIC DNA]</scope>
    <source>
        <strain evidence="9 10">JCM 14233</strain>
    </source>
</reference>
<dbReference type="AlphaFoldDB" id="A0A7I7MQP0"/>
<evidence type="ECO:0000256" key="2">
    <source>
        <dbReference type="ARBA" id="ARBA00022630"/>
    </source>
</evidence>
<evidence type="ECO:0000256" key="8">
    <source>
        <dbReference type="ARBA" id="ARBA00023014"/>
    </source>
</evidence>
<dbReference type="Gene3D" id="3.10.20.30">
    <property type="match status" value="1"/>
</dbReference>
<dbReference type="PANTHER" id="PTHR47354">
    <property type="entry name" value="NADH OXIDOREDUCTASE HCR"/>
    <property type="match status" value="1"/>
</dbReference>
<evidence type="ECO:0000256" key="4">
    <source>
        <dbReference type="ARBA" id="ARBA00022723"/>
    </source>
</evidence>
<dbReference type="PANTHER" id="PTHR47354:SF6">
    <property type="entry name" value="NADH OXIDOREDUCTASE HCR"/>
    <property type="match status" value="1"/>
</dbReference>
<dbReference type="Pfam" id="PF00970">
    <property type="entry name" value="FAD_binding_6"/>
    <property type="match status" value="1"/>
</dbReference>
<keyword evidence="4" id="KW-0479">Metal-binding</keyword>
<dbReference type="KEGG" id="mshj:MSHI_24610"/>
<dbReference type="GO" id="GO:0016491">
    <property type="term" value="F:oxidoreductase activity"/>
    <property type="evidence" value="ECO:0007669"/>
    <property type="project" value="UniProtKB-KW"/>
</dbReference>
<evidence type="ECO:0000256" key="1">
    <source>
        <dbReference type="ARBA" id="ARBA00001974"/>
    </source>
</evidence>
<keyword evidence="3" id="KW-0001">2Fe-2S</keyword>
<dbReference type="Proteomes" id="UP000467236">
    <property type="component" value="Chromosome"/>
</dbReference>
<dbReference type="InterPro" id="IPR017938">
    <property type="entry name" value="Riboflavin_synthase-like_b-brl"/>
</dbReference>
<dbReference type="Pfam" id="PF00111">
    <property type="entry name" value="Fer2"/>
    <property type="match status" value="1"/>
</dbReference>
<dbReference type="InterPro" id="IPR001433">
    <property type="entry name" value="OxRdtase_FAD/NAD-bd"/>
</dbReference>
<dbReference type="SUPFAM" id="SSF52343">
    <property type="entry name" value="Ferredoxin reductase-like, C-terminal NADP-linked domain"/>
    <property type="match status" value="1"/>
</dbReference>
<keyword evidence="8" id="KW-0411">Iron-sulfur</keyword>
<dbReference type="InterPro" id="IPR039261">
    <property type="entry name" value="FNR_nucleotide-bd"/>
</dbReference>
<organism evidence="9 10">
    <name type="scientific">Mycobacterium shinjukuense</name>
    <dbReference type="NCBI Taxonomy" id="398694"/>
    <lineage>
        <taxon>Bacteria</taxon>
        <taxon>Bacillati</taxon>
        <taxon>Actinomycetota</taxon>
        <taxon>Actinomycetes</taxon>
        <taxon>Mycobacteriales</taxon>
        <taxon>Mycobacteriaceae</taxon>
        <taxon>Mycobacterium</taxon>
    </lineage>
</organism>
<dbReference type="GO" id="GO:0051537">
    <property type="term" value="F:2 iron, 2 sulfur cluster binding"/>
    <property type="evidence" value="ECO:0007669"/>
    <property type="project" value="UniProtKB-KW"/>
</dbReference>
<comment type="cofactor">
    <cofactor evidence="1">
        <name>FAD</name>
        <dbReference type="ChEBI" id="CHEBI:57692"/>
    </cofactor>
</comment>
<proteinExistence type="predicted"/>
<accession>A0A7I7MQP0</accession>
<dbReference type="InterPro" id="IPR008333">
    <property type="entry name" value="Cbr1-like_FAD-bd_dom"/>
</dbReference>
<dbReference type="InterPro" id="IPR001041">
    <property type="entry name" value="2Fe-2S_ferredoxin-type"/>
</dbReference>
<keyword evidence="5" id="KW-0274">FAD</keyword>
<evidence type="ECO:0000256" key="3">
    <source>
        <dbReference type="ARBA" id="ARBA00022714"/>
    </source>
</evidence>
<dbReference type="InterPro" id="IPR017927">
    <property type="entry name" value="FAD-bd_FR_type"/>
</dbReference>
<dbReference type="Pfam" id="PF00175">
    <property type="entry name" value="NAD_binding_1"/>
    <property type="match status" value="1"/>
</dbReference>
<protein>
    <submittedName>
        <fullName evidence="9">NADPH oxidoreductase</fullName>
    </submittedName>
</protein>
<gene>
    <name evidence="9" type="ORF">MSHI_24610</name>
</gene>
<keyword evidence="6" id="KW-0560">Oxidoreductase</keyword>
<dbReference type="InterPro" id="IPR036010">
    <property type="entry name" value="2Fe-2S_ferredoxin-like_sf"/>
</dbReference>
<dbReference type="GO" id="GO:0046872">
    <property type="term" value="F:metal ion binding"/>
    <property type="evidence" value="ECO:0007669"/>
    <property type="project" value="UniProtKB-KW"/>
</dbReference>
<evidence type="ECO:0000256" key="7">
    <source>
        <dbReference type="ARBA" id="ARBA00023004"/>
    </source>
</evidence>
<dbReference type="Gene3D" id="2.40.30.10">
    <property type="entry name" value="Translation factors"/>
    <property type="match status" value="1"/>
</dbReference>
<evidence type="ECO:0000313" key="10">
    <source>
        <dbReference type="Proteomes" id="UP000467236"/>
    </source>
</evidence>
<evidence type="ECO:0000256" key="5">
    <source>
        <dbReference type="ARBA" id="ARBA00022827"/>
    </source>
</evidence>
<keyword evidence="10" id="KW-1185">Reference proteome</keyword>
<dbReference type="SUPFAM" id="SSF54292">
    <property type="entry name" value="2Fe-2S ferredoxin-like"/>
    <property type="match status" value="1"/>
</dbReference>
<dbReference type="CDD" id="cd00207">
    <property type="entry name" value="fer2"/>
    <property type="match status" value="1"/>
</dbReference>
<dbReference type="SUPFAM" id="SSF63380">
    <property type="entry name" value="Riboflavin synthase domain-like"/>
    <property type="match status" value="1"/>
</dbReference>
<dbReference type="PRINTS" id="PR00371">
    <property type="entry name" value="FPNCR"/>
</dbReference>
<evidence type="ECO:0000256" key="6">
    <source>
        <dbReference type="ARBA" id="ARBA00023002"/>
    </source>
</evidence>
<name>A0A7I7MQP0_9MYCO</name>
<dbReference type="CDD" id="cd06216">
    <property type="entry name" value="FNR_iron_sulfur_binding_2"/>
    <property type="match status" value="1"/>
</dbReference>
<dbReference type="InterPro" id="IPR001709">
    <property type="entry name" value="Flavoprot_Pyr_Nucl_cyt_Rdtase"/>
</dbReference>
<dbReference type="OrthoDB" id="9796486at2"/>
<dbReference type="InterPro" id="IPR012675">
    <property type="entry name" value="Beta-grasp_dom_sf"/>
</dbReference>
<keyword evidence="2" id="KW-0285">Flavoprotein</keyword>
<dbReference type="RefSeq" id="WP_083047355.1">
    <property type="nucleotide sequence ID" value="NZ_AP022575.1"/>
</dbReference>
<sequence>MSKKQAALTAKVVETQRPTVVGADRHPGWHALRKIATRITTPLLPDDYLHLANPLWSARELRGRILEVRRETEDSATLVIKPGWGFSFDYQPGQYIGIGLLVDGRWRWRSYSLTSSPATARFGLRSRSSRTVTITVKAMPEGFLSTHLVAGVAPGTIVRLAAPRGNFVLPDPAPSSILFLTAGSGITPVMSMLRTLARRNQITDIAHLHSAPTRSQMLFGGELAELADDYPGYRLTVRETRVEGRLDLSRLGRLVPDWRARQTWACGPEGLLNQAERVWSSAGISDRLHLERFAVSRAAPAGAGGTVTFARSGKSVVADAATSVMDAGEGAGVQMPFGCRMGICQSCVVELVDGHVRDLRTGKEHDPGTRIQTCVSAASGDCVVDI</sequence>
<dbReference type="EMBL" id="AP022575">
    <property type="protein sequence ID" value="BBX74555.1"/>
    <property type="molecule type" value="Genomic_DNA"/>
</dbReference>
<dbReference type="InterPro" id="IPR050415">
    <property type="entry name" value="MRET"/>
</dbReference>
<dbReference type="PROSITE" id="PS51384">
    <property type="entry name" value="FAD_FR"/>
    <property type="match status" value="1"/>
</dbReference>
<evidence type="ECO:0000313" key="9">
    <source>
        <dbReference type="EMBL" id="BBX74555.1"/>
    </source>
</evidence>
<dbReference type="Gene3D" id="3.40.50.80">
    <property type="entry name" value="Nucleotide-binding domain of ferredoxin-NADP reductase (FNR) module"/>
    <property type="match status" value="1"/>
</dbReference>
<dbReference type="PROSITE" id="PS51085">
    <property type="entry name" value="2FE2S_FER_2"/>
    <property type="match status" value="1"/>
</dbReference>